<reference evidence="1" key="1">
    <citation type="submission" date="2024-06" db="EMBL/GenBank/DDBJ databases">
        <title>Caulobacter inopinatus, sp. nov.</title>
        <authorList>
            <person name="Donachie S.P."/>
        </authorList>
    </citation>
    <scope>NUCLEOTIDE SEQUENCE</scope>
    <source>
        <strain evidence="1">73W</strain>
    </source>
</reference>
<dbReference type="AlphaFoldDB" id="A0AB39KW06"/>
<evidence type="ECO:0000313" key="1">
    <source>
        <dbReference type="EMBL" id="XDO97458.1"/>
    </source>
</evidence>
<protein>
    <recommendedName>
        <fullName evidence="2">MarR family transcriptional regulator</fullName>
    </recommendedName>
</protein>
<organism evidence="1">
    <name type="scientific">Caulobacter sp. 73W</name>
    <dbReference type="NCBI Taxonomy" id="3161137"/>
    <lineage>
        <taxon>Bacteria</taxon>
        <taxon>Pseudomonadati</taxon>
        <taxon>Pseudomonadota</taxon>
        <taxon>Alphaproteobacteria</taxon>
        <taxon>Caulobacterales</taxon>
        <taxon>Caulobacteraceae</taxon>
        <taxon>Caulobacter</taxon>
    </lineage>
</organism>
<dbReference type="RefSeq" id="WP_369060685.1">
    <property type="nucleotide sequence ID" value="NZ_CP158375.1"/>
</dbReference>
<evidence type="ECO:0008006" key="2">
    <source>
        <dbReference type="Google" id="ProtNLM"/>
    </source>
</evidence>
<name>A0AB39KW06_9CAUL</name>
<proteinExistence type="predicted"/>
<dbReference type="EMBL" id="CP158375">
    <property type="protein sequence ID" value="XDO97458.1"/>
    <property type="molecule type" value="Genomic_DNA"/>
</dbReference>
<gene>
    <name evidence="1" type="ORF">ABOZ73_03300</name>
</gene>
<sequence>MFRDPELFHFIRERIASVWALELLLMMRGEPDRWWTVAGLAAEMRANETLVESAMAGLEAAELISRDAAGGRRFAPVDARTAELCDRLAVAFKERPVTVIKTIAMPPDKLKGLADAFRFKGGST</sequence>
<accession>A0AB39KW06</accession>